<dbReference type="Gene3D" id="3.55.50.30">
    <property type="match status" value="1"/>
</dbReference>
<evidence type="ECO:0000256" key="9">
    <source>
        <dbReference type="ARBA" id="ARBA00023065"/>
    </source>
</evidence>
<evidence type="ECO:0000256" key="13">
    <source>
        <dbReference type="ARBA" id="ARBA00023237"/>
    </source>
</evidence>
<name>A0A4S4B1X4_9RHOO</name>
<dbReference type="InterPro" id="IPR010917">
    <property type="entry name" value="TonB_rcpt_CS"/>
</dbReference>
<dbReference type="PROSITE" id="PS01156">
    <property type="entry name" value="TONB_DEPENDENT_REC_2"/>
    <property type="match status" value="1"/>
</dbReference>
<dbReference type="AlphaFoldDB" id="A0A4S4B1X4"/>
<keyword evidence="20" id="KW-1185">Reference proteome</keyword>
<dbReference type="InterPro" id="IPR037066">
    <property type="entry name" value="Plug_dom_sf"/>
</dbReference>
<keyword evidence="9" id="KW-0406">Ion transport</keyword>
<dbReference type="Gene3D" id="2.40.170.20">
    <property type="entry name" value="TonB-dependent receptor, beta-barrel domain"/>
    <property type="match status" value="1"/>
</dbReference>
<dbReference type="InterPro" id="IPR010105">
    <property type="entry name" value="TonB_sidphr_rcpt"/>
</dbReference>
<evidence type="ECO:0000256" key="10">
    <source>
        <dbReference type="ARBA" id="ARBA00023077"/>
    </source>
</evidence>
<keyword evidence="5" id="KW-0410">Iron transport</keyword>
<dbReference type="OrthoDB" id="174652at2"/>
<dbReference type="InterPro" id="IPR039426">
    <property type="entry name" value="TonB-dep_rcpt-like"/>
</dbReference>
<keyword evidence="8" id="KW-0408">Iron</keyword>
<evidence type="ECO:0000313" key="19">
    <source>
        <dbReference type="EMBL" id="THF66185.1"/>
    </source>
</evidence>
<keyword evidence="6 14" id="KW-0812">Transmembrane</keyword>
<dbReference type="GO" id="GO:0038023">
    <property type="term" value="F:signaling receptor activity"/>
    <property type="evidence" value="ECO:0007669"/>
    <property type="project" value="InterPro"/>
</dbReference>
<dbReference type="Pfam" id="PF00593">
    <property type="entry name" value="TonB_dep_Rec_b-barrel"/>
    <property type="match status" value="1"/>
</dbReference>
<dbReference type="GO" id="GO:0015891">
    <property type="term" value="P:siderophore transport"/>
    <property type="evidence" value="ECO:0007669"/>
    <property type="project" value="InterPro"/>
</dbReference>
<reference evidence="19 20" key="1">
    <citation type="submission" date="2019-04" db="EMBL/GenBank/DDBJ databases">
        <title>Azoarcus nasutitermitis sp. nov. isolated from termite nest.</title>
        <authorList>
            <person name="Lin S.-Y."/>
            <person name="Hameed A."/>
            <person name="Hsu Y.-H."/>
            <person name="Young C.-C."/>
        </authorList>
    </citation>
    <scope>NUCLEOTIDE SEQUENCE [LARGE SCALE GENOMIC DNA]</scope>
    <source>
        <strain evidence="19 20">CC-YHH838</strain>
    </source>
</reference>
<comment type="similarity">
    <text evidence="2 14 16">Belongs to the TonB-dependent receptor family.</text>
</comment>
<evidence type="ECO:0000313" key="20">
    <source>
        <dbReference type="Proteomes" id="UP000308430"/>
    </source>
</evidence>
<feature type="domain" description="Secretin/TonB short N-terminal" evidence="18">
    <location>
        <begin position="61"/>
        <end position="112"/>
    </location>
</feature>
<evidence type="ECO:0000256" key="5">
    <source>
        <dbReference type="ARBA" id="ARBA00022496"/>
    </source>
</evidence>
<dbReference type="Pfam" id="PF07660">
    <property type="entry name" value="STN"/>
    <property type="match status" value="1"/>
</dbReference>
<keyword evidence="3 14" id="KW-0813">Transport</keyword>
<keyword evidence="12 19" id="KW-0675">Receptor</keyword>
<gene>
    <name evidence="19" type="ORF">E6C76_04820</name>
</gene>
<dbReference type="InterPro" id="IPR000531">
    <property type="entry name" value="Beta-barrel_TonB"/>
</dbReference>
<evidence type="ECO:0000256" key="12">
    <source>
        <dbReference type="ARBA" id="ARBA00023170"/>
    </source>
</evidence>
<dbReference type="EMBL" id="SSOC01000002">
    <property type="protein sequence ID" value="THF66185.1"/>
    <property type="molecule type" value="Genomic_DNA"/>
</dbReference>
<evidence type="ECO:0000256" key="14">
    <source>
        <dbReference type="PROSITE-ProRule" id="PRU01360"/>
    </source>
</evidence>
<evidence type="ECO:0000256" key="11">
    <source>
        <dbReference type="ARBA" id="ARBA00023136"/>
    </source>
</evidence>
<feature type="chain" id="PRO_5020383058" evidence="17">
    <location>
        <begin position="31"/>
        <end position="800"/>
    </location>
</feature>
<proteinExistence type="inferred from homology"/>
<keyword evidence="11 14" id="KW-0472">Membrane</keyword>
<keyword evidence="10 16" id="KW-0798">TonB box</keyword>
<protein>
    <submittedName>
        <fullName evidence="19">TonB-dependent siderophore receptor</fullName>
    </submittedName>
</protein>
<comment type="subcellular location">
    <subcellularLocation>
        <location evidence="1 14">Cell outer membrane</location>
        <topology evidence="1 14">Multi-pass membrane protein</topology>
    </subcellularLocation>
</comment>
<accession>A0A4S4B1X4</accession>
<evidence type="ECO:0000256" key="1">
    <source>
        <dbReference type="ARBA" id="ARBA00004571"/>
    </source>
</evidence>
<evidence type="ECO:0000256" key="4">
    <source>
        <dbReference type="ARBA" id="ARBA00022452"/>
    </source>
</evidence>
<dbReference type="PANTHER" id="PTHR32552">
    <property type="entry name" value="FERRICHROME IRON RECEPTOR-RELATED"/>
    <property type="match status" value="1"/>
</dbReference>
<evidence type="ECO:0000256" key="3">
    <source>
        <dbReference type="ARBA" id="ARBA00022448"/>
    </source>
</evidence>
<dbReference type="Proteomes" id="UP000308430">
    <property type="component" value="Unassembled WGS sequence"/>
</dbReference>
<comment type="caution">
    <text evidence="19">The sequence shown here is derived from an EMBL/GenBank/DDBJ whole genome shotgun (WGS) entry which is preliminary data.</text>
</comment>
<dbReference type="InterPro" id="IPR011662">
    <property type="entry name" value="Secretin/TonB_short_N"/>
</dbReference>
<feature type="signal peptide" evidence="17">
    <location>
        <begin position="1"/>
        <end position="30"/>
    </location>
</feature>
<dbReference type="SMART" id="SM00965">
    <property type="entry name" value="STN"/>
    <property type="match status" value="1"/>
</dbReference>
<keyword evidence="4 14" id="KW-1134">Transmembrane beta strand</keyword>
<dbReference type="InterPro" id="IPR036942">
    <property type="entry name" value="Beta-barrel_TonB_sf"/>
</dbReference>
<sequence>MPNRHAPRRSPAALAIALLLAALPGAPLHAQDTPQEIRQRYAIAAGTLEDVLTRFAASAGIALSFDPALVTGLRSPGLSGDYTGEEGLRRVLAGSGLAAQPRGEGGYTLYRLPAPAGEAVLAPVRVIAATEGSGSYTTNLTNTATKLDLSLRETPQSVTVVTRKRMEDQSLDEVAKVLDQTVGIHFHNTNVPGADMNQMYSRGFPLENYQVNGVPRSTRFGFQDDIADTVVYDRAEIVRGASGLLNGIGEPSGAVNLVRKLPTRDFQAHAAVRYGSWDLYRAEVDVSGALNEAGSVRGRLVGGYQTNDTFVDRVNMEKEVLYGIVEADLTPSTILSLGIEYQKHKTSGAGDAYSGAPLFFADGSRTGFSHGTNLSADWASTTRENLNLFSTLEHYFDNDWRLRLDLEHIRRKYDMVLPSLVDLEPSGDAGLLAFRWAGKPRQDSISLHANGPYQLFGRSHELVVGASYMRGKENGKNYDEFYDVISNAFDVIRTGNFPRQGLSPDGSGYSFHDEQSGLYAATRLNPFDKVHVILGSRLSNWKTRTDRYNAAGVTTRGRTNEESSVLTPYAGIVVDLTDSLSVYGSYTDIFQPSTRSDASGNLLDPAEGSNLEAGLKLAFFDDRLNLSAAVYRTKKDNVPEYVPGPGGTVNFGPTGEYVYEGIDGTKTTGLELEVAGQLTPDWQISGGYSHARLRDAEGKARLTYLPSRTFKLFTSYRLLPQLTLGANLRWQNGIHSERNHGYRQGSLALVDLMAQYEITRDLTATLNVNNAFDKTYYTDINVSGWYGAPRSAYLNLRYAF</sequence>
<keyword evidence="7 17" id="KW-0732">Signal</keyword>
<dbReference type="RefSeq" id="WP_136347134.1">
    <property type="nucleotide sequence ID" value="NZ_SSOC01000002.1"/>
</dbReference>
<evidence type="ECO:0000256" key="6">
    <source>
        <dbReference type="ARBA" id="ARBA00022692"/>
    </source>
</evidence>
<dbReference type="CDD" id="cd01347">
    <property type="entry name" value="ligand_gated_channel"/>
    <property type="match status" value="1"/>
</dbReference>
<evidence type="ECO:0000256" key="8">
    <source>
        <dbReference type="ARBA" id="ARBA00023004"/>
    </source>
</evidence>
<evidence type="ECO:0000256" key="17">
    <source>
        <dbReference type="SAM" id="SignalP"/>
    </source>
</evidence>
<dbReference type="Pfam" id="PF07715">
    <property type="entry name" value="Plug"/>
    <property type="match status" value="1"/>
</dbReference>
<dbReference type="NCBIfam" id="TIGR01783">
    <property type="entry name" value="TonB-siderophor"/>
    <property type="match status" value="1"/>
</dbReference>
<evidence type="ECO:0000256" key="16">
    <source>
        <dbReference type="RuleBase" id="RU003357"/>
    </source>
</evidence>
<dbReference type="PROSITE" id="PS52016">
    <property type="entry name" value="TONB_DEPENDENT_REC_3"/>
    <property type="match status" value="1"/>
</dbReference>
<dbReference type="GO" id="GO:0009279">
    <property type="term" value="C:cell outer membrane"/>
    <property type="evidence" value="ECO:0007669"/>
    <property type="project" value="UniProtKB-SubCell"/>
</dbReference>
<feature type="short sequence motif" description="TonB C-terminal box" evidence="15">
    <location>
        <begin position="783"/>
        <end position="800"/>
    </location>
</feature>
<dbReference type="InterPro" id="IPR012910">
    <property type="entry name" value="Plug_dom"/>
</dbReference>
<dbReference type="SUPFAM" id="SSF56935">
    <property type="entry name" value="Porins"/>
    <property type="match status" value="1"/>
</dbReference>
<organism evidence="19 20">
    <name type="scientific">Pseudothauera nasutitermitis</name>
    <dbReference type="NCBI Taxonomy" id="2565930"/>
    <lineage>
        <taxon>Bacteria</taxon>
        <taxon>Pseudomonadati</taxon>
        <taxon>Pseudomonadota</taxon>
        <taxon>Betaproteobacteria</taxon>
        <taxon>Rhodocyclales</taxon>
        <taxon>Zoogloeaceae</taxon>
        <taxon>Pseudothauera</taxon>
    </lineage>
</organism>
<dbReference type="GO" id="GO:0015344">
    <property type="term" value="F:siderophore uptake transmembrane transporter activity"/>
    <property type="evidence" value="ECO:0007669"/>
    <property type="project" value="TreeGrafter"/>
</dbReference>
<dbReference type="PANTHER" id="PTHR32552:SF74">
    <property type="entry name" value="HYDROXAMATE SIDEROPHORE RECEPTOR FHUE"/>
    <property type="match status" value="1"/>
</dbReference>
<evidence type="ECO:0000256" key="15">
    <source>
        <dbReference type="PROSITE-ProRule" id="PRU10144"/>
    </source>
</evidence>
<evidence type="ECO:0000259" key="18">
    <source>
        <dbReference type="SMART" id="SM00965"/>
    </source>
</evidence>
<evidence type="ECO:0000256" key="7">
    <source>
        <dbReference type="ARBA" id="ARBA00022729"/>
    </source>
</evidence>
<evidence type="ECO:0000256" key="2">
    <source>
        <dbReference type="ARBA" id="ARBA00009810"/>
    </source>
</evidence>
<keyword evidence="13 14" id="KW-0998">Cell outer membrane</keyword>
<dbReference type="Gene3D" id="2.170.130.10">
    <property type="entry name" value="TonB-dependent receptor, plug domain"/>
    <property type="match status" value="1"/>
</dbReference>
<dbReference type="FunFam" id="2.170.130.10:FF:000010">
    <property type="entry name" value="Ferripyoverdine receptor"/>
    <property type="match status" value="1"/>
</dbReference>